<keyword evidence="3" id="KW-1185">Reference proteome</keyword>
<evidence type="ECO:0000313" key="2">
    <source>
        <dbReference type="EMBL" id="KAJ8950960.1"/>
    </source>
</evidence>
<name>A0ABQ9IR35_9CUCU</name>
<reference evidence="2" key="1">
    <citation type="journal article" date="2023" name="Insect Mol. Biol.">
        <title>Genome sequencing provides insights into the evolution of gene families encoding plant cell wall-degrading enzymes in longhorned beetles.</title>
        <authorList>
            <person name="Shin N.R."/>
            <person name="Okamura Y."/>
            <person name="Kirsch R."/>
            <person name="Pauchet Y."/>
        </authorList>
    </citation>
    <scope>NUCLEOTIDE SEQUENCE</scope>
    <source>
        <strain evidence="2">MMC_N1</strain>
    </source>
</reference>
<dbReference type="Proteomes" id="UP001162164">
    <property type="component" value="Unassembled WGS sequence"/>
</dbReference>
<gene>
    <name evidence="2" type="ORF">NQ317_017571</name>
</gene>
<organism evidence="2 3">
    <name type="scientific">Molorchus minor</name>
    <dbReference type="NCBI Taxonomy" id="1323400"/>
    <lineage>
        <taxon>Eukaryota</taxon>
        <taxon>Metazoa</taxon>
        <taxon>Ecdysozoa</taxon>
        <taxon>Arthropoda</taxon>
        <taxon>Hexapoda</taxon>
        <taxon>Insecta</taxon>
        <taxon>Pterygota</taxon>
        <taxon>Neoptera</taxon>
        <taxon>Endopterygota</taxon>
        <taxon>Coleoptera</taxon>
        <taxon>Polyphaga</taxon>
        <taxon>Cucujiformia</taxon>
        <taxon>Chrysomeloidea</taxon>
        <taxon>Cerambycidae</taxon>
        <taxon>Lamiinae</taxon>
        <taxon>Monochamini</taxon>
        <taxon>Molorchus</taxon>
    </lineage>
</organism>
<sequence>MSRNPTERKILEARNRELRLKLKQEQEKGEERRRREGHANHGKRDEMKACLPTTIWKCSPKPNFMK</sequence>
<feature type="region of interest" description="Disordered" evidence="1">
    <location>
        <begin position="1"/>
        <end position="48"/>
    </location>
</feature>
<proteinExistence type="predicted"/>
<accession>A0ABQ9IR35</accession>
<protein>
    <submittedName>
        <fullName evidence="2">Uncharacterized protein</fullName>
    </submittedName>
</protein>
<evidence type="ECO:0000313" key="3">
    <source>
        <dbReference type="Proteomes" id="UP001162164"/>
    </source>
</evidence>
<comment type="caution">
    <text evidence="2">The sequence shown here is derived from an EMBL/GenBank/DDBJ whole genome shotgun (WGS) entry which is preliminary data.</text>
</comment>
<dbReference type="EMBL" id="JAPWTJ010003872">
    <property type="protein sequence ID" value="KAJ8950960.1"/>
    <property type="molecule type" value="Genomic_DNA"/>
</dbReference>
<evidence type="ECO:0000256" key="1">
    <source>
        <dbReference type="SAM" id="MobiDB-lite"/>
    </source>
</evidence>